<sequence>MVFGKIDYINLLPFHVFLKRASLPNAFKRSCEHQKSVPSSINRKFRKRVVDAAFISSIESKRKSITPLPIGIVAQKNVKSVILKKGVAKRDPASATSNMLARVLGLEGEVFIGDRALKLYLQEPDAYIDLAQIWHDKYHLPFVFARLCVNVRQSFYKKTLSKNLFNAQSKFQTIFYIPMPKSVVLQPLTSKSILNLSVILFRKKNRKHCLFFSKKPNASKSLRRKILKGVARCP</sequence>
<keyword evidence="2" id="KW-0474">Menaquinone biosynthesis</keyword>
<gene>
    <name evidence="4" type="ORF">Sdiek1_2879</name>
</gene>
<dbReference type="Gene3D" id="3.40.190.10">
    <property type="entry name" value="Periplasmic binding protein-like II"/>
    <property type="match status" value="1"/>
</dbReference>
<dbReference type="Proteomes" id="UP000196005">
    <property type="component" value="Chromosome"/>
</dbReference>
<protein>
    <submittedName>
        <fullName evidence="4">Chorismate dehydratase</fullName>
        <ecNumber evidence="4">4.2.1.151</ecNumber>
    </submittedName>
</protein>
<accession>A0A1Y0HPK5</accession>
<reference evidence="5" key="1">
    <citation type="submission" date="2017-05" db="EMBL/GenBank/DDBJ databases">
        <title>Dechlorination kinetics govern the competition between two new strains of the genus Sulfurospirillum.</title>
        <authorList>
            <person name="Buttet G.F."/>
            <person name="Murray A.M."/>
            <person name="Goris T."/>
            <person name="Burion M."/>
            <person name="Lin B."/>
            <person name="Rolle M."/>
            <person name="Maillard J."/>
        </authorList>
    </citation>
    <scope>NUCLEOTIDE SEQUENCE [LARGE SCALE GENOMIC DNA]</scope>
    <source>
        <strain evidence="5">SL2-1</strain>
    </source>
</reference>
<keyword evidence="5" id="KW-1185">Reference proteome</keyword>
<evidence type="ECO:0000256" key="2">
    <source>
        <dbReference type="ARBA" id="ARBA00022428"/>
    </source>
</evidence>
<dbReference type="InterPro" id="IPR003773">
    <property type="entry name" value="Menaquinone_biosynth"/>
</dbReference>
<dbReference type="KEGG" id="suls:Sdiek1_2879"/>
<proteinExistence type="predicted"/>
<dbReference type="AlphaFoldDB" id="A0A1Y0HPK5"/>
<dbReference type="UniPathway" id="UPA00079"/>
<keyword evidence="3 4" id="KW-0456">Lyase</keyword>
<dbReference type="InterPro" id="IPR030868">
    <property type="entry name" value="MqnA"/>
</dbReference>
<evidence type="ECO:0000313" key="5">
    <source>
        <dbReference type="Proteomes" id="UP000196005"/>
    </source>
</evidence>
<dbReference type="PANTHER" id="PTHR37690">
    <property type="entry name" value="CHORISMATE DEHYDRATASE"/>
    <property type="match status" value="1"/>
</dbReference>
<dbReference type="GO" id="GO:0016829">
    <property type="term" value="F:lyase activity"/>
    <property type="evidence" value="ECO:0007669"/>
    <property type="project" value="UniProtKB-KW"/>
</dbReference>
<dbReference type="SUPFAM" id="SSF53850">
    <property type="entry name" value="Periplasmic binding protein-like II"/>
    <property type="match status" value="1"/>
</dbReference>
<name>A0A1Y0HPK5_9BACT</name>
<dbReference type="GO" id="GO:0009234">
    <property type="term" value="P:menaquinone biosynthetic process"/>
    <property type="evidence" value="ECO:0007669"/>
    <property type="project" value="UniProtKB-UniPathway"/>
</dbReference>
<organism evidence="4 5">
    <name type="scientific">Sulfurospirillum diekertiae</name>
    <dbReference type="NCBI Taxonomy" id="1854492"/>
    <lineage>
        <taxon>Bacteria</taxon>
        <taxon>Pseudomonadati</taxon>
        <taxon>Campylobacterota</taxon>
        <taxon>Epsilonproteobacteria</taxon>
        <taxon>Campylobacterales</taxon>
        <taxon>Sulfurospirillaceae</taxon>
        <taxon>Sulfurospirillum</taxon>
    </lineage>
</organism>
<dbReference type="PANTHER" id="PTHR37690:SF1">
    <property type="entry name" value="CHORISMATE DEHYDRATASE"/>
    <property type="match status" value="1"/>
</dbReference>
<evidence type="ECO:0000256" key="3">
    <source>
        <dbReference type="ARBA" id="ARBA00023239"/>
    </source>
</evidence>
<dbReference type="Pfam" id="PF02621">
    <property type="entry name" value="VitK2_biosynth"/>
    <property type="match status" value="1"/>
</dbReference>
<dbReference type="EC" id="4.2.1.151" evidence="4"/>
<dbReference type="EMBL" id="CP021416">
    <property type="protein sequence ID" value="ARU50021.1"/>
    <property type="molecule type" value="Genomic_DNA"/>
</dbReference>
<evidence type="ECO:0000313" key="4">
    <source>
        <dbReference type="EMBL" id="ARU50021.1"/>
    </source>
</evidence>
<comment type="pathway">
    <text evidence="1">Quinol/quinone metabolism; menaquinone biosynthesis.</text>
</comment>
<evidence type="ECO:0000256" key="1">
    <source>
        <dbReference type="ARBA" id="ARBA00004863"/>
    </source>
</evidence>